<organism evidence="30 31">
    <name type="scientific">Cyprinus carpio carpio</name>
    <dbReference type="NCBI Taxonomy" id="630221"/>
    <lineage>
        <taxon>Eukaryota</taxon>
        <taxon>Metazoa</taxon>
        <taxon>Chordata</taxon>
        <taxon>Craniata</taxon>
        <taxon>Vertebrata</taxon>
        <taxon>Euteleostomi</taxon>
        <taxon>Actinopterygii</taxon>
        <taxon>Neopterygii</taxon>
        <taxon>Teleostei</taxon>
        <taxon>Ostariophysi</taxon>
        <taxon>Cypriniformes</taxon>
        <taxon>Cyprinidae</taxon>
        <taxon>Cyprininae</taxon>
        <taxon>Cyprinus</taxon>
    </lineage>
</organism>
<evidence type="ECO:0000256" key="20">
    <source>
        <dbReference type="ARBA" id="ARBA00023242"/>
    </source>
</evidence>
<keyword evidence="10" id="KW-0068">Autocatalytic cleavage</keyword>
<dbReference type="OMA" id="CHNPGAS"/>
<keyword evidence="16 27" id="KW-0472">Membrane</keyword>
<evidence type="ECO:0000256" key="8">
    <source>
        <dbReference type="ARBA" id="ARBA00022782"/>
    </source>
</evidence>
<dbReference type="GO" id="GO:0008233">
    <property type="term" value="F:peptidase activity"/>
    <property type="evidence" value="ECO:0007669"/>
    <property type="project" value="UniProtKB-KW"/>
</dbReference>
<evidence type="ECO:0000256" key="19">
    <source>
        <dbReference type="ARBA" id="ARBA00023180"/>
    </source>
</evidence>
<evidence type="ECO:0000259" key="29">
    <source>
        <dbReference type="PROSITE" id="PS51688"/>
    </source>
</evidence>
<comment type="subcellular location">
    <subcellularLocation>
        <location evidence="3">Cytoplasm</location>
    </subcellularLocation>
    <subcellularLocation>
        <location evidence="2">Endoplasmic reticulum membrane</location>
        <topology evidence="2">Single-pass membrane protein</topology>
    </subcellularLocation>
    <subcellularLocation>
        <location evidence="1">Nucleus</location>
    </subcellularLocation>
</comment>
<dbReference type="GO" id="GO:0005789">
    <property type="term" value="C:endoplasmic reticulum membrane"/>
    <property type="evidence" value="ECO:0007669"/>
    <property type="project" value="UniProtKB-SubCell"/>
</dbReference>
<dbReference type="InterPro" id="IPR037141">
    <property type="entry name" value="NDT80_DNA-bd_dom_sf"/>
</dbReference>
<dbReference type="GO" id="GO:0005634">
    <property type="term" value="C:nucleus"/>
    <property type="evidence" value="ECO:0007669"/>
    <property type="project" value="UniProtKB-SubCell"/>
</dbReference>
<keyword evidence="8" id="KW-0221">Differentiation</keyword>
<reference evidence="30" key="2">
    <citation type="submission" date="2025-09" db="UniProtKB">
        <authorList>
            <consortium name="Ensembl"/>
        </authorList>
    </citation>
    <scope>IDENTIFICATION</scope>
</reference>
<evidence type="ECO:0000256" key="16">
    <source>
        <dbReference type="ARBA" id="ARBA00023136"/>
    </source>
</evidence>
<dbReference type="FunFam" id="2.60.40.1390:FF:000001">
    <property type="entry name" value="Myelin gene regulatory factor"/>
    <property type="match status" value="1"/>
</dbReference>
<dbReference type="Pfam" id="PF05224">
    <property type="entry name" value="NDT80_PhoG"/>
    <property type="match status" value="1"/>
</dbReference>
<feature type="transmembrane region" description="Helical" evidence="27">
    <location>
        <begin position="662"/>
        <end position="687"/>
    </location>
</feature>
<dbReference type="GO" id="GO:0045893">
    <property type="term" value="P:positive regulation of DNA-templated transcription"/>
    <property type="evidence" value="ECO:0007669"/>
    <property type="project" value="TreeGrafter"/>
</dbReference>
<evidence type="ECO:0000259" key="28">
    <source>
        <dbReference type="PROSITE" id="PS51517"/>
    </source>
</evidence>
<evidence type="ECO:0000256" key="10">
    <source>
        <dbReference type="ARBA" id="ARBA00022813"/>
    </source>
</evidence>
<keyword evidence="20" id="KW-0539">Nucleus</keyword>
<dbReference type="GO" id="GO:0003700">
    <property type="term" value="F:DNA-binding transcription factor activity"/>
    <property type="evidence" value="ECO:0007669"/>
    <property type="project" value="UniProtKB-UniRule"/>
</dbReference>
<evidence type="ECO:0000256" key="25">
    <source>
        <dbReference type="PROSITE-ProRule" id="PRU00850"/>
    </source>
</evidence>
<dbReference type="SUPFAM" id="SSF49417">
    <property type="entry name" value="p53-like transcription factors"/>
    <property type="match status" value="1"/>
</dbReference>
<dbReference type="PANTHER" id="PTHR13029">
    <property type="match status" value="1"/>
</dbReference>
<keyword evidence="18" id="KW-0804">Transcription</keyword>
<dbReference type="GO" id="GO:0060429">
    <property type="term" value="P:epithelium development"/>
    <property type="evidence" value="ECO:0007669"/>
    <property type="project" value="UniProtKB-ARBA"/>
</dbReference>
<evidence type="ECO:0000256" key="23">
    <source>
        <dbReference type="ARBA" id="ARBA00067854"/>
    </source>
</evidence>
<evidence type="ECO:0000256" key="2">
    <source>
        <dbReference type="ARBA" id="ARBA00004389"/>
    </source>
</evidence>
<evidence type="ECO:0000256" key="11">
    <source>
        <dbReference type="ARBA" id="ARBA00022824"/>
    </source>
</evidence>
<dbReference type="Pfam" id="PF13884">
    <property type="entry name" value="Peptidase_S74"/>
    <property type="match status" value="1"/>
</dbReference>
<dbReference type="Pfam" id="PF13887">
    <property type="entry name" value="MYRF_ICA"/>
    <property type="match status" value="1"/>
</dbReference>
<evidence type="ECO:0000256" key="18">
    <source>
        <dbReference type="ARBA" id="ARBA00023163"/>
    </source>
</evidence>
<dbReference type="GO" id="GO:0016540">
    <property type="term" value="P:protein autoprocessing"/>
    <property type="evidence" value="ECO:0007669"/>
    <property type="project" value="InterPro"/>
</dbReference>
<evidence type="ECO:0000256" key="24">
    <source>
        <dbReference type="ARBA" id="ARBA00075238"/>
    </source>
</evidence>
<comment type="function">
    <text evidence="22">Constitutes a precursor of the transcription factor. Mediates the autocatalytic cleavage that releases the Myelin regulatory factor, N-terminal component that specifically activates transcription of central nervous system (CNS) myelin genes.</text>
</comment>
<evidence type="ECO:0000256" key="5">
    <source>
        <dbReference type="ARBA" id="ARBA00022490"/>
    </source>
</evidence>
<dbReference type="PROSITE" id="PS51688">
    <property type="entry name" value="ICA"/>
    <property type="match status" value="1"/>
</dbReference>
<dbReference type="PROSITE" id="PS51517">
    <property type="entry name" value="NDT80"/>
    <property type="match status" value="1"/>
</dbReference>
<evidence type="ECO:0000256" key="22">
    <source>
        <dbReference type="ARBA" id="ARBA00060149"/>
    </source>
</evidence>
<dbReference type="InterPro" id="IPR051577">
    <property type="entry name" value="MRF-like"/>
</dbReference>
<evidence type="ECO:0000313" key="30">
    <source>
        <dbReference type="Ensembl" id="ENSCCRP00000158047.1"/>
    </source>
</evidence>
<dbReference type="GO" id="GO:0009653">
    <property type="term" value="P:anatomical structure morphogenesis"/>
    <property type="evidence" value="ECO:0007669"/>
    <property type="project" value="UniProtKB-ARBA"/>
</dbReference>
<evidence type="ECO:0000256" key="17">
    <source>
        <dbReference type="ARBA" id="ARBA00023159"/>
    </source>
</evidence>
<keyword evidence="14" id="KW-0175">Coiled coil</keyword>
<evidence type="ECO:0000256" key="12">
    <source>
        <dbReference type="ARBA" id="ARBA00022989"/>
    </source>
</evidence>
<evidence type="ECO:0000256" key="21">
    <source>
        <dbReference type="ARBA" id="ARBA00057438"/>
    </source>
</evidence>
<evidence type="ECO:0000256" key="14">
    <source>
        <dbReference type="ARBA" id="ARBA00023054"/>
    </source>
</evidence>
<keyword evidence="11" id="KW-0256">Endoplasmic reticulum</keyword>
<dbReference type="InterPro" id="IPR030392">
    <property type="entry name" value="S74_ICA"/>
</dbReference>
<feature type="DNA-binding region" description="NDT80" evidence="25">
    <location>
        <begin position="181"/>
        <end position="442"/>
    </location>
</feature>
<evidence type="ECO:0000256" key="4">
    <source>
        <dbReference type="ARBA" id="ARBA00008221"/>
    </source>
</evidence>
<feature type="domain" description="NDT80" evidence="28">
    <location>
        <begin position="181"/>
        <end position="442"/>
    </location>
</feature>
<evidence type="ECO:0000256" key="13">
    <source>
        <dbReference type="ARBA" id="ARBA00023015"/>
    </source>
</evidence>
<keyword evidence="15 25" id="KW-0238">DNA-binding</keyword>
<evidence type="ECO:0000256" key="9">
    <source>
        <dbReference type="ARBA" id="ARBA00022801"/>
    </source>
</evidence>
<evidence type="ECO:0000256" key="6">
    <source>
        <dbReference type="ARBA" id="ARBA00022670"/>
    </source>
</evidence>
<keyword evidence="12 27" id="KW-1133">Transmembrane helix</keyword>
<dbReference type="Proteomes" id="UP001108240">
    <property type="component" value="Unplaced"/>
</dbReference>
<evidence type="ECO:0000313" key="31">
    <source>
        <dbReference type="Proteomes" id="UP001108240"/>
    </source>
</evidence>
<dbReference type="InterPro" id="IPR026932">
    <property type="entry name" value="MYRF_ICA"/>
</dbReference>
<keyword evidence="5" id="KW-0963">Cytoplasm</keyword>
<keyword evidence="7 27" id="KW-0812">Transmembrane</keyword>
<dbReference type="GeneTree" id="ENSGT00530000063626"/>
<comment type="function">
    <text evidence="21">Membrane-bound part that has no transcription factor activity and remains attached to the endoplasmic reticulum membrane following cleavage.</text>
</comment>
<dbReference type="FunFam" id="2.60.40.1390:FF:000011">
    <property type="entry name" value="Myelin regulatory factor-like"/>
    <property type="match status" value="1"/>
</dbReference>
<feature type="domain" description="Peptidase S74" evidence="29">
    <location>
        <begin position="488"/>
        <end position="596"/>
    </location>
</feature>
<dbReference type="InterPro" id="IPR024061">
    <property type="entry name" value="NDT80_DNA-bd_dom"/>
</dbReference>
<keyword evidence="6" id="KW-0645">Protease</keyword>
<evidence type="ECO:0000256" key="27">
    <source>
        <dbReference type="SAM" id="Phobius"/>
    </source>
</evidence>
<keyword evidence="17" id="KW-0010">Activator</keyword>
<feature type="region of interest" description="Disordered" evidence="26">
    <location>
        <begin position="613"/>
        <end position="644"/>
    </location>
</feature>
<evidence type="ECO:0000256" key="7">
    <source>
        <dbReference type="ARBA" id="ARBA00022692"/>
    </source>
</evidence>
<keyword evidence="19" id="KW-0325">Glycoprotein</keyword>
<dbReference type="Pfam" id="PF13888">
    <property type="entry name" value="MRF_C2"/>
    <property type="match status" value="1"/>
</dbReference>
<evidence type="ECO:0000256" key="1">
    <source>
        <dbReference type="ARBA" id="ARBA00004123"/>
    </source>
</evidence>
<keyword evidence="31" id="KW-1185">Reference proteome</keyword>
<evidence type="ECO:0000256" key="26">
    <source>
        <dbReference type="SAM" id="MobiDB-lite"/>
    </source>
</evidence>
<dbReference type="GO" id="GO:0043565">
    <property type="term" value="F:sequence-specific DNA binding"/>
    <property type="evidence" value="ECO:0007669"/>
    <property type="project" value="TreeGrafter"/>
</dbReference>
<dbReference type="AlphaFoldDB" id="A0A9J8BLB9"/>
<comment type="similarity">
    <text evidence="4">Belongs to the MRF family.</text>
</comment>
<dbReference type="PANTHER" id="PTHR13029:SF17">
    <property type="entry name" value="MYELIN REGULATORY FACTOR-LIKE PROTEIN"/>
    <property type="match status" value="1"/>
</dbReference>
<dbReference type="InterPro" id="IPR025719">
    <property type="entry name" value="MYRF_C2"/>
</dbReference>
<keyword evidence="9" id="KW-0378">Hydrolase</keyword>
<dbReference type="Gene3D" id="2.60.40.1390">
    <property type="entry name" value="NDT80 DNA-binding domain"/>
    <property type="match status" value="2"/>
</dbReference>
<reference evidence="30" key="1">
    <citation type="submission" date="2025-08" db="UniProtKB">
        <authorList>
            <consortium name="Ensembl"/>
        </authorList>
    </citation>
    <scope>IDENTIFICATION</scope>
</reference>
<evidence type="ECO:0000256" key="15">
    <source>
        <dbReference type="ARBA" id="ARBA00023125"/>
    </source>
</evidence>
<dbReference type="Ensembl" id="ENSCCRT00000172861.1">
    <property type="protein sequence ID" value="ENSCCRP00000158047.1"/>
    <property type="gene ID" value="ENSCCRG00000020570.2"/>
</dbReference>
<dbReference type="GO" id="GO:0030154">
    <property type="term" value="P:cell differentiation"/>
    <property type="evidence" value="ECO:0007669"/>
    <property type="project" value="UniProtKB-KW"/>
</dbReference>
<protein>
    <recommendedName>
        <fullName evidence="23">Myelin regulatory factor</fullName>
    </recommendedName>
    <alternativeName>
        <fullName evidence="24">Myelin gene regulatory factor</fullName>
    </alternativeName>
</protein>
<dbReference type="CDD" id="cd10144">
    <property type="entry name" value="Peptidase_S74_CIMCD"/>
    <property type="match status" value="1"/>
</dbReference>
<feature type="region of interest" description="Disordered" evidence="26">
    <location>
        <begin position="39"/>
        <end position="82"/>
    </location>
</feature>
<keyword evidence="13" id="KW-0805">Transcription regulation</keyword>
<name>A0A9J8BLB9_CYPCA</name>
<dbReference type="InterPro" id="IPR008967">
    <property type="entry name" value="p53-like_TF_DNA-bd_sf"/>
</dbReference>
<accession>A0A9J8BLB9</accession>
<sequence length="938" mass="105142">MDVLGENEALQQFFNGQDVSGVLESAVVDTSILEQYLSSETDPTFMLPESPPDSGSERSSPPQIPDSRWSPGQSSKDVYSLSEDSFPLSCPFKDRKHDVGRPLGNHIKAISPASLPQCSLNTAESYTQATTSHNAPIHGVPLYTQCPPMGFPAGHMPANAAAASSCVPHAMCSETMYPYMPPKHDQHVGNILHENKKRRRSNSFEGHTEQHGCADPVWTKPSFCPESGSYEAQCYDSDTAGGSPVGSVHQLLTWDRYQPSQWCSLHNSRSESLPPPGYHVDTDKGFSYSTADEAFVCQKKNHFQVTVHIGMAGDPRFVRTSGGLMPIESFHVNLFGVKFEAQNHFITIEQSQSDRSKKPFLPVRVNLPGDKITKVTLGRLHFSETTANNMRKKGKPNPDQRYFKMVVGLYATVKEERFLLVANVSERIIVRASNPGQFENDSDVLWQRGQNPESVVCHGRIGINTDSPDEALVVCGNAKIMGNVMHPSDRRAKQNIQEVDSTEQLKRIAQMRIVEYDYKPEFASRMGIDQHHETGIIAQEVRELLPSAVREMGDITCVNGEKIDNFLMVDKEQIFMENVGAVKQLCKLTDNLETRIQELEVWNTRLAKLKRLGSMRSSSGPSAKGKNNKNNTLHSKLPPSTPPQSSTNYFCGRYHNCLQHRVFQASIIMLVTTMALCVISITALYMLTLQEDMDFNDSFNNTNVMPTYSTTAALTTVFSTTSPRPWPPEIDVSNVFYSDEVYCCPSTSIDNHNTQLTDTTVPFDALSHVIPNLRKTQKEKWLEKLSDKVKNSTDWTNTTIQSIFVTQNQQVIDKQYCQRENCGKGNYTYLIPLSKHIPPNMPITLQMTSTTELLVIHLCSHDESKQCSSVLDYNGPESNTALNTQGYIHKWTLAVANHYHASYHFRSSVAGLADCNTDLNFAEVLFTDYHFHFFRRCD</sequence>
<proteinExistence type="inferred from homology"/>
<evidence type="ECO:0000256" key="3">
    <source>
        <dbReference type="ARBA" id="ARBA00004496"/>
    </source>
</evidence>